<dbReference type="Pfam" id="PF08240">
    <property type="entry name" value="ADH_N"/>
    <property type="match status" value="1"/>
</dbReference>
<keyword evidence="5" id="KW-1185">Reference proteome</keyword>
<accession>A0A9P9EPM9</accession>
<name>A0A9P9EPM9_9HYPO</name>
<dbReference type="SUPFAM" id="SSF50129">
    <property type="entry name" value="GroES-like"/>
    <property type="match status" value="1"/>
</dbReference>
<protein>
    <submittedName>
        <fullName evidence="4">Chaperonin 10-like protein</fullName>
    </submittedName>
</protein>
<keyword evidence="2" id="KW-0560">Oxidoreductase</keyword>
<dbReference type="InterPro" id="IPR013154">
    <property type="entry name" value="ADH-like_N"/>
</dbReference>
<dbReference type="InterPro" id="IPR011032">
    <property type="entry name" value="GroES-like_sf"/>
</dbReference>
<comment type="similarity">
    <text evidence="1">Belongs to the zinc-containing alcohol dehydrogenase family.</text>
</comment>
<evidence type="ECO:0000259" key="3">
    <source>
        <dbReference type="SMART" id="SM00829"/>
    </source>
</evidence>
<proteinExistence type="inferred from homology"/>
<dbReference type="Gene3D" id="3.90.180.10">
    <property type="entry name" value="Medium-chain alcohol dehydrogenases, catalytic domain"/>
    <property type="match status" value="1"/>
</dbReference>
<dbReference type="SUPFAM" id="SSF51735">
    <property type="entry name" value="NAD(P)-binding Rossmann-fold domains"/>
    <property type="match status" value="1"/>
</dbReference>
<evidence type="ECO:0000256" key="1">
    <source>
        <dbReference type="ARBA" id="ARBA00008072"/>
    </source>
</evidence>
<organism evidence="4 5">
    <name type="scientific">Dactylonectria estremocensis</name>
    <dbReference type="NCBI Taxonomy" id="1079267"/>
    <lineage>
        <taxon>Eukaryota</taxon>
        <taxon>Fungi</taxon>
        <taxon>Dikarya</taxon>
        <taxon>Ascomycota</taxon>
        <taxon>Pezizomycotina</taxon>
        <taxon>Sordariomycetes</taxon>
        <taxon>Hypocreomycetidae</taxon>
        <taxon>Hypocreales</taxon>
        <taxon>Nectriaceae</taxon>
        <taxon>Dactylonectria</taxon>
    </lineage>
</organism>
<evidence type="ECO:0000256" key="2">
    <source>
        <dbReference type="ARBA" id="ARBA00023002"/>
    </source>
</evidence>
<dbReference type="OrthoDB" id="9992527at2759"/>
<dbReference type="EMBL" id="JAGMUU010000012">
    <property type="protein sequence ID" value="KAH7141508.1"/>
    <property type="molecule type" value="Genomic_DNA"/>
</dbReference>
<sequence length="397" mass="42179">MKALVLRPSDKTVAVEDIPIPAPGSGEVLVHVCAIALNPVDALYSADPIATQPRRVVGTDFAGVIVDAAADLAGSSDERTKPGTRVSGFLQGAASVNDRPGAFAEFLVISHDLLWVVHNTLSLEAASAISMCGLTAAQGLFTRLDLLSPFEQVESVTPVSSGNGKEVINIFIYGASTSLGLYAAQLVRSSAANSGHSVRLIGAAGASKHDFLQQGPYWYDALVAYQDSSWPEQVRAATSDGRGVQYALDCISEGMTVAQVHSTFADDVQGDRRFGVFRSPGGGGFETEGLRVQPMYGAVWEGLGVEVQYNGMVLPANPAARAFAVSFFAYLSSSERAKLQPNPLRLMPGGLERVAPDGFQLLGSDKVSDRAAREQRTEEWMRPISGEKLVYSLGNLK</sequence>
<dbReference type="AlphaFoldDB" id="A0A9P9EPM9"/>
<reference evidence="4" key="1">
    <citation type="journal article" date="2021" name="Nat. Commun.">
        <title>Genetic determinants of endophytism in the Arabidopsis root mycobiome.</title>
        <authorList>
            <person name="Mesny F."/>
            <person name="Miyauchi S."/>
            <person name="Thiergart T."/>
            <person name="Pickel B."/>
            <person name="Atanasova L."/>
            <person name="Karlsson M."/>
            <person name="Huettel B."/>
            <person name="Barry K.W."/>
            <person name="Haridas S."/>
            <person name="Chen C."/>
            <person name="Bauer D."/>
            <person name="Andreopoulos W."/>
            <person name="Pangilinan J."/>
            <person name="LaButti K."/>
            <person name="Riley R."/>
            <person name="Lipzen A."/>
            <person name="Clum A."/>
            <person name="Drula E."/>
            <person name="Henrissat B."/>
            <person name="Kohler A."/>
            <person name="Grigoriev I.V."/>
            <person name="Martin F.M."/>
            <person name="Hacquard S."/>
        </authorList>
    </citation>
    <scope>NUCLEOTIDE SEQUENCE</scope>
    <source>
        <strain evidence="4">MPI-CAGE-AT-0021</strain>
    </source>
</reference>
<dbReference type="CDD" id="cd08249">
    <property type="entry name" value="enoyl_reductase_like"/>
    <property type="match status" value="1"/>
</dbReference>
<dbReference type="Gene3D" id="3.40.50.720">
    <property type="entry name" value="NAD(P)-binding Rossmann-like Domain"/>
    <property type="match status" value="1"/>
</dbReference>
<evidence type="ECO:0000313" key="4">
    <source>
        <dbReference type="EMBL" id="KAH7141508.1"/>
    </source>
</evidence>
<dbReference type="SMART" id="SM00829">
    <property type="entry name" value="PKS_ER"/>
    <property type="match status" value="1"/>
</dbReference>
<dbReference type="GO" id="GO:0016651">
    <property type="term" value="F:oxidoreductase activity, acting on NAD(P)H"/>
    <property type="evidence" value="ECO:0007669"/>
    <property type="project" value="InterPro"/>
</dbReference>
<dbReference type="InterPro" id="IPR047122">
    <property type="entry name" value="Trans-enoyl_RdTase-like"/>
</dbReference>
<dbReference type="PANTHER" id="PTHR45348:SF7">
    <property type="entry name" value="ZINC BINDING OXIDOREDUCTASE, PUTATIVE-RELATED"/>
    <property type="match status" value="1"/>
</dbReference>
<dbReference type="InterPro" id="IPR036291">
    <property type="entry name" value="NAD(P)-bd_dom_sf"/>
</dbReference>
<evidence type="ECO:0000313" key="5">
    <source>
        <dbReference type="Proteomes" id="UP000717696"/>
    </source>
</evidence>
<feature type="domain" description="Enoyl reductase (ER)" evidence="3">
    <location>
        <begin position="9"/>
        <end position="367"/>
    </location>
</feature>
<dbReference type="Proteomes" id="UP000717696">
    <property type="component" value="Unassembled WGS sequence"/>
</dbReference>
<dbReference type="InterPro" id="IPR020843">
    <property type="entry name" value="ER"/>
</dbReference>
<dbReference type="PANTHER" id="PTHR45348">
    <property type="entry name" value="HYPOTHETICAL OXIDOREDUCTASE (EUROFUNG)"/>
    <property type="match status" value="1"/>
</dbReference>
<comment type="caution">
    <text evidence="4">The sequence shown here is derived from an EMBL/GenBank/DDBJ whole genome shotgun (WGS) entry which is preliminary data.</text>
</comment>
<gene>
    <name evidence="4" type="ORF">B0J13DRAFT_596397</name>
</gene>